<dbReference type="EMBL" id="MNCJ02000331">
    <property type="protein sequence ID" value="KAF5762345.1"/>
    <property type="molecule type" value="Genomic_DNA"/>
</dbReference>
<organism evidence="10 11">
    <name type="scientific">Helianthus annuus</name>
    <name type="common">Common sunflower</name>
    <dbReference type="NCBI Taxonomy" id="4232"/>
    <lineage>
        <taxon>Eukaryota</taxon>
        <taxon>Viridiplantae</taxon>
        <taxon>Streptophyta</taxon>
        <taxon>Embryophyta</taxon>
        <taxon>Tracheophyta</taxon>
        <taxon>Spermatophyta</taxon>
        <taxon>Magnoliopsida</taxon>
        <taxon>eudicotyledons</taxon>
        <taxon>Gunneridae</taxon>
        <taxon>Pentapetalae</taxon>
        <taxon>asterids</taxon>
        <taxon>campanulids</taxon>
        <taxon>Asterales</taxon>
        <taxon>Asteraceae</taxon>
        <taxon>Asteroideae</taxon>
        <taxon>Heliantheae alliance</taxon>
        <taxon>Heliantheae</taxon>
        <taxon>Helianthus</taxon>
    </lineage>
</organism>
<dbReference type="OMA" id="KTTHGPK"/>
<evidence type="ECO:0000256" key="4">
    <source>
        <dbReference type="ARBA" id="ARBA00022990"/>
    </source>
</evidence>
<evidence type="ECO:0000256" key="6">
    <source>
        <dbReference type="SAM" id="Coils"/>
    </source>
</evidence>
<dbReference type="Pfam" id="PF05739">
    <property type="entry name" value="SNARE"/>
    <property type="match status" value="1"/>
</dbReference>
<dbReference type="PROSITE" id="PS50192">
    <property type="entry name" value="T_SNARE"/>
    <property type="match status" value="1"/>
</dbReference>
<keyword evidence="7" id="KW-1133">Transmembrane helix</keyword>
<protein>
    <submittedName>
        <fullName evidence="10">Putative syntaxin</fullName>
    </submittedName>
    <submittedName>
        <fullName evidence="9">Target SNARE coiled-coil domain, syntaxin domain-containing protein</fullName>
    </submittedName>
</protein>
<dbReference type="GO" id="GO:0006906">
    <property type="term" value="P:vesicle fusion"/>
    <property type="evidence" value="ECO:0000318"/>
    <property type="project" value="GO_Central"/>
</dbReference>
<dbReference type="InterPro" id="IPR010989">
    <property type="entry name" value="SNARE"/>
</dbReference>
<keyword evidence="3" id="KW-0653">Protein transport</keyword>
<sequence>MSCCILISVSFHQICRWVFEKKIKKMNDLMTKSFLSYVDLKKQAQTDVKSEENDIELGVQDPKLSPADELNLSKFFQEIDAIKSTMEEVTNLLSDLRNLNEETKSAHSAKVLRGLRDRMESDTMAVLRKANVVLARLECLESSTPLNHNTAVNRTRVLVTNGLKLKLKKTMTEFQDLRDKIVADHKDYLKKRYFNETGEYPSDEMVETMVSGNGKLFEMVEGKRDMVMENQERHEAVRDLKKSLDKLHQVFLDMAVLVEGQGQKLDDIEDNVAKAGSFVSGGTGSLFYAKQMKDKQRNSWVCLIWAVVIIICVVCCIAMLSAF</sequence>
<dbReference type="CDD" id="cd00179">
    <property type="entry name" value="SynN"/>
    <property type="match status" value="1"/>
</dbReference>
<keyword evidence="11" id="KW-1185">Reference proteome</keyword>
<keyword evidence="2" id="KW-0813">Transport</keyword>
<dbReference type="InterPro" id="IPR000727">
    <property type="entry name" value="T_SNARE_dom"/>
</dbReference>
<dbReference type="Gene3D" id="1.20.58.70">
    <property type="match status" value="1"/>
</dbReference>
<feature type="domain" description="T-SNARE coiled-coil homology" evidence="8">
    <location>
        <begin position="227"/>
        <end position="289"/>
    </location>
</feature>
<dbReference type="PANTHER" id="PTHR19957:SF123">
    <property type="entry name" value="SYNTAXIN-112"/>
    <property type="match status" value="1"/>
</dbReference>
<dbReference type="AlphaFoldDB" id="A0A251S7N9"/>
<evidence type="ECO:0000256" key="2">
    <source>
        <dbReference type="ARBA" id="ARBA00022448"/>
    </source>
</evidence>
<dbReference type="GO" id="GO:0006886">
    <property type="term" value="P:intracellular protein transport"/>
    <property type="evidence" value="ECO:0000318"/>
    <property type="project" value="GO_Central"/>
</dbReference>
<dbReference type="EMBL" id="CM007905">
    <property type="protein sequence ID" value="OTF93231.1"/>
    <property type="molecule type" value="Genomic_DNA"/>
</dbReference>
<evidence type="ECO:0000256" key="7">
    <source>
        <dbReference type="SAM" id="Phobius"/>
    </source>
</evidence>
<feature type="transmembrane region" description="Helical" evidence="7">
    <location>
        <begin position="300"/>
        <end position="322"/>
    </location>
</feature>
<dbReference type="PANTHER" id="PTHR19957">
    <property type="entry name" value="SYNTAXIN"/>
    <property type="match status" value="1"/>
</dbReference>
<dbReference type="GO" id="GO:0048278">
    <property type="term" value="P:vesicle docking"/>
    <property type="evidence" value="ECO:0000318"/>
    <property type="project" value="GO_Central"/>
</dbReference>
<dbReference type="Pfam" id="PF00804">
    <property type="entry name" value="Syntaxin"/>
    <property type="match status" value="1"/>
</dbReference>
<keyword evidence="7" id="KW-0812">Transmembrane</keyword>
<dbReference type="GO" id="GO:0031201">
    <property type="term" value="C:SNARE complex"/>
    <property type="evidence" value="ECO:0000318"/>
    <property type="project" value="GO_Central"/>
</dbReference>
<dbReference type="GO" id="GO:0005484">
    <property type="term" value="F:SNAP receptor activity"/>
    <property type="evidence" value="ECO:0000318"/>
    <property type="project" value="GO_Central"/>
</dbReference>
<reference evidence="10" key="2">
    <citation type="submission" date="2017-02" db="EMBL/GenBank/DDBJ databases">
        <title>Sunflower complete genome.</title>
        <authorList>
            <person name="Langlade N."/>
            <person name="Munos S."/>
        </authorList>
    </citation>
    <scope>NUCLEOTIDE SEQUENCE [LARGE SCALE GENOMIC DNA]</scope>
    <source>
        <tissue evidence="10">Leaves</tissue>
    </source>
</reference>
<dbReference type="InParanoid" id="A0A251S7N9"/>
<evidence type="ECO:0000256" key="3">
    <source>
        <dbReference type="ARBA" id="ARBA00022927"/>
    </source>
</evidence>
<dbReference type="InterPro" id="IPR006011">
    <property type="entry name" value="Syntaxin_N"/>
</dbReference>
<gene>
    <name evidence="10" type="primary">SYP112</name>
    <name evidence="10" type="ORF">HannXRQ_Chr16g0530631</name>
    <name evidence="9" type="ORF">HanXRQr2_Chr16g0775661</name>
</gene>
<dbReference type="CDD" id="cd15848">
    <property type="entry name" value="SNARE_syntaxin1-like"/>
    <property type="match status" value="1"/>
</dbReference>
<reference evidence="9" key="3">
    <citation type="submission" date="2020-06" db="EMBL/GenBank/DDBJ databases">
        <title>Helianthus annuus Genome sequencing and assembly Release 2.</title>
        <authorList>
            <person name="Gouzy J."/>
            <person name="Langlade N."/>
            <person name="Munos S."/>
        </authorList>
    </citation>
    <scope>NUCLEOTIDE SEQUENCE</scope>
    <source>
        <tissue evidence="9">Leaves</tissue>
    </source>
</reference>
<dbReference type="InterPro" id="IPR045242">
    <property type="entry name" value="Syntaxin"/>
</dbReference>
<dbReference type="SMART" id="SM00397">
    <property type="entry name" value="t_SNARE"/>
    <property type="match status" value="1"/>
</dbReference>
<dbReference type="Gene3D" id="1.20.5.110">
    <property type="match status" value="1"/>
</dbReference>
<dbReference type="GO" id="GO:0012505">
    <property type="term" value="C:endomembrane system"/>
    <property type="evidence" value="ECO:0000318"/>
    <property type="project" value="GO_Central"/>
</dbReference>
<evidence type="ECO:0000256" key="1">
    <source>
        <dbReference type="ARBA" id="ARBA00009063"/>
    </source>
</evidence>
<comment type="similarity">
    <text evidence="1">Belongs to the syntaxin family.</text>
</comment>
<reference evidence="9 11" key="1">
    <citation type="journal article" date="2017" name="Nature">
        <title>The sunflower genome provides insights into oil metabolism, flowering and Asterid evolution.</title>
        <authorList>
            <person name="Badouin H."/>
            <person name="Gouzy J."/>
            <person name="Grassa C.J."/>
            <person name="Murat F."/>
            <person name="Staton S.E."/>
            <person name="Cottret L."/>
            <person name="Lelandais-Briere C."/>
            <person name="Owens G.L."/>
            <person name="Carrere S."/>
            <person name="Mayjonade B."/>
            <person name="Legrand L."/>
            <person name="Gill N."/>
            <person name="Kane N.C."/>
            <person name="Bowers J.E."/>
            <person name="Hubner S."/>
            <person name="Bellec A."/>
            <person name="Berard A."/>
            <person name="Berges H."/>
            <person name="Blanchet N."/>
            <person name="Boniface M.C."/>
            <person name="Brunel D."/>
            <person name="Catrice O."/>
            <person name="Chaidir N."/>
            <person name="Claudel C."/>
            <person name="Donnadieu C."/>
            <person name="Faraut T."/>
            <person name="Fievet G."/>
            <person name="Helmstetter N."/>
            <person name="King M."/>
            <person name="Knapp S.J."/>
            <person name="Lai Z."/>
            <person name="Le Paslier M.C."/>
            <person name="Lippi Y."/>
            <person name="Lorenzon L."/>
            <person name="Mandel J.R."/>
            <person name="Marage G."/>
            <person name="Marchand G."/>
            <person name="Marquand E."/>
            <person name="Bret-Mestries E."/>
            <person name="Morien E."/>
            <person name="Nambeesan S."/>
            <person name="Nguyen T."/>
            <person name="Pegot-Espagnet P."/>
            <person name="Pouilly N."/>
            <person name="Raftis F."/>
            <person name="Sallet E."/>
            <person name="Schiex T."/>
            <person name="Thomas J."/>
            <person name="Vandecasteele C."/>
            <person name="Vares D."/>
            <person name="Vear F."/>
            <person name="Vautrin S."/>
            <person name="Crespi M."/>
            <person name="Mangin B."/>
            <person name="Burke J.M."/>
            <person name="Salse J."/>
            <person name="Munos S."/>
            <person name="Vincourt P."/>
            <person name="Rieseberg L.H."/>
            <person name="Langlade N.B."/>
        </authorList>
    </citation>
    <scope>NUCLEOTIDE SEQUENCE [LARGE SCALE GENOMIC DNA]</scope>
    <source>
        <strain evidence="11">cv. SF193</strain>
        <tissue evidence="9">Leaves</tissue>
    </source>
</reference>
<dbReference type="GO" id="GO:0006887">
    <property type="term" value="P:exocytosis"/>
    <property type="evidence" value="ECO:0000318"/>
    <property type="project" value="GO_Central"/>
</dbReference>
<dbReference type="SUPFAM" id="SSF47661">
    <property type="entry name" value="t-snare proteins"/>
    <property type="match status" value="1"/>
</dbReference>
<keyword evidence="5 6" id="KW-0175">Coiled coil</keyword>
<dbReference type="Proteomes" id="UP000215914">
    <property type="component" value="Chromosome 16"/>
</dbReference>
<dbReference type="FunCoup" id="A0A251S7N9">
    <property type="interactions" value="565"/>
</dbReference>
<evidence type="ECO:0000313" key="10">
    <source>
        <dbReference type="EMBL" id="OTF93231.1"/>
    </source>
</evidence>
<evidence type="ECO:0000313" key="11">
    <source>
        <dbReference type="Proteomes" id="UP000215914"/>
    </source>
</evidence>
<dbReference type="FunFam" id="1.20.5.110:FF:000008">
    <property type="entry name" value="Syntaxin 132"/>
    <property type="match status" value="1"/>
</dbReference>
<keyword evidence="4" id="KW-0007">Acetylation</keyword>
<dbReference type="GO" id="GO:0000149">
    <property type="term" value="F:SNARE binding"/>
    <property type="evidence" value="ECO:0000318"/>
    <property type="project" value="GO_Central"/>
</dbReference>
<name>A0A251S7N9_HELAN</name>
<accession>A0A251S7N9</accession>
<dbReference type="SMART" id="SM00503">
    <property type="entry name" value="SynN"/>
    <property type="match status" value="1"/>
</dbReference>
<proteinExistence type="inferred from homology"/>
<evidence type="ECO:0000256" key="5">
    <source>
        <dbReference type="ARBA" id="ARBA00023054"/>
    </source>
</evidence>
<keyword evidence="7" id="KW-0472">Membrane</keyword>
<dbReference type="STRING" id="4232.A0A251S7N9"/>
<evidence type="ECO:0000313" key="9">
    <source>
        <dbReference type="EMBL" id="KAF5762345.1"/>
    </source>
</evidence>
<dbReference type="GO" id="GO:0005886">
    <property type="term" value="C:plasma membrane"/>
    <property type="evidence" value="ECO:0000318"/>
    <property type="project" value="GO_Central"/>
</dbReference>
<dbReference type="Gramene" id="mRNA:HanXRQr2_Chr16g0775661">
    <property type="protein sequence ID" value="CDS:HanXRQr2_Chr16g0775661.1"/>
    <property type="gene ID" value="HanXRQr2_Chr16g0775661"/>
</dbReference>
<evidence type="ECO:0000259" key="8">
    <source>
        <dbReference type="PROSITE" id="PS50192"/>
    </source>
</evidence>
<feature type="coiled-coil region" evidence="6">
    <location>
        <begin position="79"/>
        <end position="106"/>
    </location>
</feature>